<sequence length="405" mass="45901">MRTMNAEAARRTALAAQGFVDAPPAGPPGRGQLRRVLERTNLFQLDSVNVAVRAHYVPLFSRLGAYDGELLDTAAWNPSSRRPRLLVEYWAHEASLIPVADWPLLRWRMREFGDPERRGYRELLERAPRLLDEVLTAVKESGPIGAGSLEREIGGEQHGGKGAWWNRSDTKRACELLFAAGELTTGTRRGFERHYELPERVLPADVLARDPAEDEAVRELVSRAGRALGVATEPDLRDYYRLSAARSRTAVAELVERGELEPVVVRGWSERAYRHHRARTPRSVTARALLSPFDPLVWCRPRTERLFGFRYRIEIYVPRDRREYGYYVFPFLLDDRLVARVDLKADRRSGVLRVPGAFAEPGVETGRVGSELARSLREMADWLGLEEVAVGERGDLVRELRAPFG</sequence>
<accession>A0A852YRX7</accession>
<dbReference type="Pfam" id="PF06224">
    <property type="entry name" value="AlkZ-like"/>
    <property type="match status" value="1"/>
</dbReference>
<evidence type="ECO:0000313" key="2">
    <source>
        <dbReference type="Proteomes" id="UP000548304"/>
    </source>
</evidence>
<dbReference type="PANTHER" id="PTHR30528">
    <property type="entry name" value="CYTOPLASMIC PROTEIN"/>
    <property type="match status" value="1"/>
</dbReference>
<evidence type="ECO:0008006" key="3">
    <source>
        <dbReference type="Google" id="ProtNLM"/>
    </source>
</evidence>
<dbReference type="PANTHER" id="PTHR30528:SF0">
    <property type="entry name" value="CYTOPLASMIC PROTEIN"/>
    <property type="match status" value="1"/>
</dbReference>
<comment type="caution">
    <text evidence="1">The sequence shown here is derived from an EMBL/GenBank/DDBJ whole genome shotgun (WGS) entry which is preliminary data.</text>
</comment>
<name>A0A852YRX7_9ACTN</name>
<reference evidence="1 2" key="1">
    <citation type="submission" date="2020-07" db="EMBL/GenBank/DDBJ databases">
        <title>Genomic Encyclopedia of Type Strains, Phase III (KMG-III): the genomes of soil and plant-associated and newly described type strains.</title>
        <authorList>
            <person name="Whitman W."/>
        </authorList>
    </citation>
    <scope>NUCLEOTIDE SEQUENCE [LARGE SCALE GENOMIC DNA]</scope>
    <source>
        <strain evidence="1 2">CECT 8576</strain>
    </source>
</reference>
<gene>
    <name evidence="1" type="ORF">FHR84_001316</name>
</gene>
<protein>
    <recommendedName>
        <fullName evidence="3">Winged helix-turn-helix domain-containing protein</fullName>
    </recommendedName>
</protein>
<organism evidence="1 2">
    <name type="scientific">Actinopolyspora biskrensis</name>
    <dbReference type="NCBI Taxonomy" id="1470178"/>
    <lineage>
        <taxon>Bacteria</taxon>
        <taxon>Bacillati</taxon>
        <taxon>Actinomycetota</taxon>
        <taxon>Actinomycetes</taxon>
        <taxon>Actinopolysporales</taxon>
        <taxon>Actinopolysporaceae</taxon>
        <taxon>Actinopolyspora</taxon>
    </lineage>
</organism>
<dbReference type="Proteomes" id="UP000548304">
    <property type="component" value="Unassembled WGS sequence"/>
</dbReference>
<proteinExistence type="predicted"/>
<dbReference type="AlphaFoldDB" id="A0A852YRX7"/>
<keyword evidence="2" id="KW-1185">Reference proteome</keyword>
<dbReference type="EMBL" id="JACBYW010000002">
    <property type="protein sequence ID" value="NYH77994.1"/>
    <property type="molecule type" value="Genomic_DNA"/>
</dbReference>
<evidence type="ECO:0000313" key="1">
    <source>
        <dbReference type="EMBL" id="NYH77994.1"/>
    </source>
</evidence>
<dbReference type="RefSeq" id="WP_179534541.1">
    <property type="nucleotide sequence ID" value="NZ_JACBYW010000002.1"/>
</dbReference>
<dbReference type="InterPro" id="IPR009351">
    <property type="entry name" value="AlkZ-like"/>
</dbReference>